<dbReference type="InterPro" id="IPR001680">
    <property type="entry name" value="WD40_rpt"/>
</dbReference>
<feature type="compositionally biased region" description="Basic and acidic residues" evidence="3">
    <location>
        <begin position="191"/>
        <end position="204"/>
    </location>
</feature>
<dbReference type="PROSITE" id="PS00678">
    <property type="entry name" value="WD_REPEATS_1"/>
    <property type="match status" value="1"/>
</dbReference>
<dbReference type="InterPro" id="IPR015943">
    <property type="entry name" value="WD40/YVTN_repeat-like_dom_sf"/>
</dbReference>
<dbReference type="InterPro" id="IPR036322">
    <property type="entry name" value="WD40_repeat_dom_sf"/>
</dbReference>
<dbReference type="EMBL" id="JADGIZ020000006">
    <property type="protein sequence ID" value="KAL2918528.1"/>
    <property type="molecule type" value="Genomic_DNA"/>
</dbReference>
<proteinExistence type="predicted"/>
<dbReference type="SUPFAM" id="SSF50978">
    <property type="entry name" value="WD40 repeat-like"/>
    <property type="match status" value="1"/>
</dbReference>
<feature type="region of interest" description="Disordered" evidence="3">
    <location>
        <begin position="191"/>
        <end position="217"/>
    </location>
</feature>
<protein>
    <submittedName>
        <fullName evidence="4">Uncharacterized protein</fullName>
    </submittedName>
</protein>
<name>A0ABR4NG82_9FUNG</name>
<keyword evidence="2" id="KW-0677">Repeat</keyword>
<dbReference type="InterPro" id="IPR019775">
    <property type="entry name" value="WD40_repeat_CS"/>
</dbReference>
<gene>
    <name evidence="4" type="ORF">HK105_201929</name>
</gene>
<dbReference type="InterPro" id="IPR006594">
    <property type="entry name" value="LisH"/>
</dbReference>
<dbReference type="Proteomes" id="UP001527925">
    <property type="component" value="Unassembled WGS sequence"/>
</dbReference>
<dbReference type="SMART" id="SM00320">
    <property type="entry name" value="WD40"/>
    <property type="match status" value="4"/>
</dbReference>
<accession>A0ABR4NG82</accession>
<dbReference type="PROSITE" id="PS50896">
    <property type="entry name" value="LISH"/>
    <property type="match status" value="1"/>
</dbReference>
<dbReference type="Gene3D" id="2.130.10.10">
    <property type="entry name" value="YVTN repeat-like/Quinoprotein amine dehydrogenase"/>
    <property type="match status" value="1"/>
</dbReference>
<evidence type="ECO:0000313" key="4">
    <source>
        <dbReference type="EMBL" id="KAL2918528.1"/>
    </source>
</evidence>
<sequence length="655" mass="72874">MKSLADIQAEYVPSAVVNTAIAKYLLRHELFRTLSCFAAEAKLRGAENLGNFMALRQHLDRHDFVSAIELVQQVMNTAVGDPHKPASSPGLLPSFEDLIYVLSKYLLIQLHQTQQHAAAADALEQVIAPLVKKEQRRGGVRAEWFATDLQLLRDLVHSSSTSSSNIYHAFNWKSEIFKFWESAKAALKLQEIERDRDNSRDPRKGRPRSRSGSSTPPPPLFAFALARHFFADDSWLSSALELDQMSSDAERWKRAASIISTASSDKLRVLPPLPPDLHETSDFALAAVCGPSISQARVLDVRDMPESGQVIVATAGGDDRNDKGISLWEMRSGSLLSHLDNGTIKQVVAILFHPSFPELLLTADMEFDVKLWNWREGRVVRWWRKHHTRIIFRLAWIPGDETRAASCSGDQSLKFWNIHAEKPQSSSIHANEPITSFAFSGSTSDPMQQKVIVSLSYTIRVYKVRTLTMIITIPMNDLKLSKTPITNLASHPVFDTFILVSADNQLRLFDLTKQAFVKSYSARLIESGTRIRGEFSPCGAFVYATASDVRQTTSRRLPAAASFGHDPSGHTHGGSTGEVAPGIFLWRLHTGKLEQAEMSAMDATDGWDHNGDAVRPCPMVVCKWVMIRGKSTKAGPAERKAMVAAGHDKLVRLYL</sequence>
<evidence type="ECO:0000256" key="1">
    <source>
        <dbReference type="ARBA" id="ARBA00022574"/>
    </source>
</evidence>
<dbReference type="Pfam" id="PF00400">
    <property type="entry name" value="WD40"/>
    <property type="match status" value="1"/>
</dbReference>
<keyword evidence="1" id="KW-0853">WD repeat</keyword>
<dbReference type="PANTHER" id="PTHR44129">
    <property type="entry name" value="WD REPEAT-CONTAINING PROTEIN POP1"/>
    <property type="match status" value="1"/>
</dbReference>
<evidence type="ECO:0000256" key="3">
    <source>
        <dbReference type="SAM" id="MobiDB-lite"/>
    </source>
</evidence>
<evidence type="ECO:0000256" key="2">
    <source>
        <dbReference type="ARBA" id="ARBA00022737"/>
    </source>
</evidence>
<reference evidence="4 5" key="1">
    <citation type="submission" date="2023-09" db="EMBL/GenBank/DDBJ databases">
        <title>Pangenome analysis of Batrachochytrium dendrobatidis and related Chytrids.</title>
        <authorList>
            <person name="Yacoub M.N."/>
            <person name="Stajich J.E."/>
            <person name="James T.Y."/>
        </authorList>
    </citation>
    <scope>NUCLEOTIDE SEQUENCE [LARGE SCALE GENOMIC DNA]</scope>
    <source>
        <strain evidence="4 5">JEL0888</strain>
    </source>
</reference>
<organism evidence="4 5">
    <name type="scientific">Polyrhizophydium stewartii</name>
    <dbReference type="NCBI Taxonomy" id="2732419"/>
    <lineage>
        <taxon>Eukaryota</taxon>
        <taxon>Fungi</taxon>
        <taxon>Fungi incertae sedis</taxon>
        <taxon>Chytridiomycota</taxon>
        <taxon>Chytridiomycota incertae sedis</taxon>
        <taxon>Chytridiomycetes</taxon>
        <taxon>Rhizophydiales</taxon>
        <taxon>Rhizophydiales incertae sedis</taxon>
        <taxon>Polyrhizophydium</taxon>
    </lineage>
</organism>
<evidence type="ECO:0000313" key="5">
    <source>
        <dbReference type="Proteomes" id="UP001527925"/>
    </source>
</evidence>
<keyword evidence="5" id="KW-1185">Reference proteome</keyword>
<comment type="caution">
    <text evidence="4">The sequence shown here is derived from an EMBL/GenBank/DDBJ whole genome shotgun (WGS) entry which is preliminary data.</text>
</comment>
<dbReference type="InterPro" id="IPR050349">
    <property type="entry name" value="WD_LIS1/nudF_dynein_reg"/>
</dbReference>